<dbReference type="InterPro" id="IPR017941">
    <property type="entry name" value="Rieske_2Fe-2S"/>
</dbReference>
<keyword evidence="14" id="KW-0408">Iron</keyword>
<keyword evidence="17" id="KW-1015">Disulfide bond</keyword>
<evidence type="ECO:0000256" key="4">
    <source>
        <dbReference type="ARBA" id="ARBA00015816"/>
    </source>
</evidence>
<comment type="similarity">
    <text evidence="3">Belongs to the Rieske iron-sulfur protein family.</text>
</comment>
<organism evidence="24 25">
    <name type="scientific">Embleya hyalina</name>
    <dbReference type="NCBI Taxonomy" id="516124"/>
    <lineage>
        <taxon>Bacteria</taxon>
        <taxon>Bacillati</taxon>
        <taxon>Actinomycetota</taxon>
        <taxon>Actinomycetes</taxon>
        <taxon>Kitasatosporales</taxon>
        <taxon>Streptomycetaceae</taxon>
        <taxon>Embleya</taxon>
    </lineage>
</organism>
<dbReference type="RefSeq" id="WP_170222193.1">
    <property type="nucleotide sequence ID" value="NZ_BIFH01000020.1"/>
</dbReference>
<keyword evidence="13" id="KW-0560">Oxidoreductase</keyword>
<dbReference type="CDD" id="cd03467">
    <property type="entry name" value="Rieske"/>
    <property type="match status" value="1"/>
</dbReference>
<evidence type="ECO:0000256" key="1">
    <source>
        <dbReference type="ARBA" id="ARBA00002494"/>
    </source>
</evidence>
<evidence type="ECO:0000313" key="25">
    <source>
        <dbReference type="Proteomes" id="UP000286931"/>
    </source>
</evidence>
<dbReference type="AlphaFoldDB" id="A0A401YNZ8"/>
<reference evidence="24 25" key="1">
    <citation type="submission" date="2018-12" db="EMBL/GenBank/DDBJ databases">
        <title>Draft genome sequence of Embleya hyalina NBRC 13850T.</title>
        <authorList>
            <person name="Komaki H."/>
            <person name="Hosoyama A."/>
            <person name="Kimura A."/>
            <person name="Ichikawa N."/>
            <person name="Tamura T."/>
        </authorList>
    </citation>
    <scope>NUCLEOTIDE SEQUENCE [LARGE SCALE GENOMIC DNA]</scope>
    <source>
        <strain evidence="24 25">NBRC 13850</strain>
    </source>
</reference>
<evidence type="ECO:0000256" key="9">
    <source>
        <dbReference type="ARBA" id="ARBA00022714"/>
    </source>
</evidence>
<evidence type="ECO:0000256" key="16">
    <source>
        <dbReference type="ARBA" id="ARBA00023136"/>
    </source>
</evidence>
<dbReference type="InterPro" id="IPR036922">
    <property type="entry name" value="Rieske_2Fe-2S_sf"/>
</dbReference>
<evidence type="ECO:0000256" key="18">
    <source>
        <dbReference type="ARBA" id="ARBA00029586"/>
    </source>
</evidence>
<evidence type="ECO:0000256" key="5">
    <source>
        <dbReference type="ARBA" id="ARBA00022448"/>
    </source>
</evidence>
<evidence type="ECO:0000259" key="23">
    <source>
        <dbReference type="PROSITE" id="PS51296"/>
    </source>
</evidence>
<dbReference type="PANTHER" id="PTHR10134">
    <property type="entry name" value="CYTOCHROME B-C1 COMPLEX SUBUNIT RIESKE, MITOCHONDRIAL"/>
    <property type="match status" value="1"/>
</dbReference>
<keyword evidence="5" id="KW-0813">Transport</keyword>
<proteinExistence type="inferred from homology"/>
<feature type="region of interest" description="Disordered" evidence="21">
    <location>
        <begin position="1"/>
        <end position="41"/>
    </location>
</feature>
<dbReference type="GO" id="GO:0016705">
    <property type="term" value="F:oxidoreductase activity, acting on paired donors, with incorporation or reduction of molecular oxygen"/>
    <property type="evidence" value="ECO:0007669"/>
    <property type="project" value="UniProtKB-ARBA"/>
</dbReference>
<dbReference type="EMBL" id="BIFH01000020">
    <property type="protein sequence ID" value="GCD96286.1"/>
    <property type="molecule type" value="Genomic_DNA"/>
</dbReference>
<evidence type="ECO:0000256" key="17">
    <source>
        <dbReference type="ARBA" id="ARBA00023157"/>
    </source>
</evidence>
<keyword evidence="25" id="KW-1185">Reference proteome</keyword>
<keyword evidence="7" id="KW-0679">Respiratory chain</keyword>
<sequence>MSSQDKSEVPEEHLPEVPASAHVPAESDPFADPGLPAHEPRRTDIDEKAANRAERQVAFLFVISMLATIGFIWSYVGIDKDRIIDIFFFGKIGAQNAALGGTLGIALFCIGAGAIHWARTLMTDEEIVQERHEFTSDPETREYAIREFTQGASDSVIGRRPLIRRTMIGAMALVPLSGVVLLRDLGPLPGTKLRHTEWKPGTELINEATGLPIKPDDIVKGSLTMALPEGLVEKYGPAGQKEELSHGWLEKAGMSAVLLVRLEPKDVKSKKELAWGYEGIVAYSKICTHVGCPIGLYEQQTHHLLCPCHQSTFDLADDGKVVFGPAARSLPQLKIHVNEAGNLAASQDFAEPVGASFWERG</sequence>
<comment type="cofactor">
    <cofactor evidence="20">
        <name>[2Fe-2S] cluster</name>
        <dbReference type="ChEBI" id="CHEBI:190135"/>
    </cofactor>
</comment>
<feature type="domain" description="Rieske" evidence="23">
    <location>
        <begin position="254"/>
        <end position="344"/>
    </location>
</feature>
<evidence type="ECO:0000256" key="11">
    <source>
        <dbReference type="ARBA" id="ARBA00022982"/>
    </source>
</evidence>
<dbReference type="GO" id="GO:0051537">
    <property type="term" value="F:2 iron, 2 sulfur cluster binding"/>
    <property type="evidence" value="ECO:0007669"/>
    <property type="project" value="UniProtKB-KW"/>
</dbReference>
<evidence type="ECO:0000313" key="24">
    <source>
        <dbReference type="EMBL" id="GCD96286.1"/>
    </source>
</evidence>
<keyword evidence="15" id="KW-0411">Iron-sulfur</keyword>
<comment type="subcellular location">
    <subcellularLocation>
        <location evidence="2">Cell membrane</location>
        <topology evidence="2">Multi-pass membrane protein</topology>
    </subcellularLocation>
</comment>
<feature type="transmembrane region" description="Helical" evidence="22">
    <location>
        <begin position="97"/>
        <end position="118"/>
    </location>
</feature>
<keyword evidence="12 22" id="KW-1133">Transmembrane helix</keyword>
<keyword evidence="6" id="KW-1003">Cell membrane</keyword>
<evidence type="ECO:0000256" key="10">
    <source>
        <dbReference type="ARBA" id="ARBA00022723"/>
    </source>
</evidence>
<dbReference type="Proteomes" id="UP000286931">
    <property type="component" value="Unassembled WGS sequence"/>
</dbReference>
<name>A0A401YNZ8_9ACTN</name>
<evidence type="ECO:0000256" key="14">
    <source>
        <dbReference type="ARBA" id="ARBA00023004"/>
    </source>
</evidence>
<dbReference type="InterPro" id="IPR005805">
    <property type="entry name" value="Rieske_Fe-S_prot_C"/>
</dbReference>
<dbReference type="PRINTS" id="PR00162">
    <property type="entry name" value="RIESKE"/>
</dbReference>
<dbReference type="InterPro" id="IPR045603">
    <property type="entry name" value="QcrA_N"/>
</dbReference>
<evidence type="ECO:0000256" key="2">
    <source>
        <dbReference type="ARBA" id="ARBA00004651"/>
    </source>
</evidence>
<keyword evidence="11" id="KW-0249">Electron transport</keyword>
<protein>
    <recommendedName>
        <fullName evidence="4">Cytochrome bc1 complex Rieske iron-sulfur subunit</fullName>
    </recommendedName>
    <alternativeName>
        <fullName evidence="18">Cytochrome bc1 reductase complex subunit QcrA</fullName>
    </alternativeName>
    <alternativeName>
        <fullName evidence="19">Rieske iron-sulfur protein</fullName>
    </alternativeName>
</protein>
<evidence type="ECO:0000256" key="19">
    <source>
        <dbReference type="ARBA" id="ARBA00032409"/>
    </source>
</evidence>
<evidence type="ECO:0000256" key="3">
    <source>
        <dbReference type="ARBA" id="ARBA00010651"/>
    </source>
</evidence>
<feature type="compositionally biased region" description="Basic and acidic residues" evidence="21">
    <location>
        <begin position="1"/>
        <end position="15"/>
    </location>
</feature>
<evidence type="ECO:0000256" key="7">
    <source>
        <dbReference type="ARBA" id="ARBA00022660"/>
    </source>
</evidence>
<evidence type="ECO:0000256" key="6">
    <source>
        <dbReference type="ARBA" id="ARBA00022475"/>
    </source>
</evidence>
<keyword evidence="9" id="KW-0001">2Fe-2S</keyword>
<evidence type="ECO:0000256" key="13">
    <source>
        <dbReference type="ARBA" id="ARBA00023002"/>
    </source>
</evidence>
<dbReference type="GO" id="GO:0046872">
    <property type="term" value="F:metal ion binding"/>
    <property type="evidence" value="ECO:0007669"/>
    <property type="project" value="UniProtKB-KW"/>
</dbReference>
<keyword evidence="16 22" id="KW-0472">Membrane</keyword>
<keyword evidence="8 22" id="KW-0812">Transmembrane</keyword>
<comment type="function">
    <text evidence="1">Iron-sulfur subunit of the cytochrome bc1 complex, an essential component of the respiratory electron transport chain required for ATP synthesis. The bc1 complex catalyzes the oxidation of menaquinol and the reduction of cytochrome c in the respiratory chain. The bc1 complex operates through a Q-cycle mechanism that couples electron transfer to generation of the proton gradient that drives ATP synthesis.</text>
</comment>
<dbReference type="Pfam" id="PF00355">
    <property type="entry name" value="Rieske"/>
    <property type="match status" value="1"/>
</dbReference>
<feature type="transmembrane region" description="Helical" evidence="22">
    <location>
        <begin position="57"/>
        <end position="76"/>
    </location>
</feature>
<evidence type="ECO:0000256" key="15">
    <source>
        <dbReference type="ARBA" id="ARBA00023014"/>
    </source>
</evidence>
<comment type="caution">
    <text evidence="24">The sequence shown here is derived from an EMBL/GenBank/DDBJ whole genome shotgun (WGS) entry which is preliminary data.</text>
</comment>
<evidence type="ECO:0000256" key="12">
    <source>
        <dbReference type="ARBA" id="ARBA00022989"/>
    </source>
</evidence>
<accession>A0A401YNZ8</accession>
<evidence type="ECO:0000256" key="8">
    <source>
        <dbReference type="ARBA" id="ARBA00022692"/>
    </source>
</evidence>
<dbReference type="Gene3D" id="2.102.10.10">
    <property type="entry name" value="Rieske [2Fe-2S] iron-sulphur domain"/>
    <property type="match status" value="1"/>
</dbReference>
<keyword evidence="10" id="KW-0479">Metal-binding</keyword>
<dbReference type="GO" id="GO:0004497">
    <property type="term" value="F:monooxygenase activity"/>
    <property type="evidence" value="ECO:0007669"/>
    <property type="project" value="UniProtKB-ARBA"/>
</dbReference>
<evidence type="ECO:0000256" key="21">
    <source>
        <dbReference type="SAM" id="MobiDB-lite"/>
    </source>
</evidence>
<dbReference type="PROSITE" id="PS51296">
    <property type="entry name" value="RIESKE"/>
    <property type="match status" value="1"/>
</dbReference>
<gene>
    <name evidence="24" type="primary">qcrA</name>
    <name evidence="24" type="ORF">EHYA_03971</name>
</gene>
<dbReference type="InterPro" id="IPR014349">
    <property type="entry name" value="Rieske_Fe-S_prot"/>
</dbReference>
<dbReference type="Pfam" id="PF19297">
    <property type="entry name" value="QcrA_N"/>
    <property type="match status" value="1"/>
</dbReference>
<dbReference type="SUPFAM" id="SSF50022">
    <property type="entry name" value="ISP domain"/>
    <property type="match status" value="1"/>
</dbReference>
<evidence type="ECO:0000256" key="22">
    <source>
        <dbReference type="SAM" id="Phobius"/>
    </source>
</evidence>
<evidence type="ECO:0000256" key="20">
    <source>
        <dbReference type="ARBA" id="ARBA00034078"/>
    </source>
</evidence>
<dbReference type="GO" id="GO:0005886">
    <property type="term" value="C:plasma membrane"/>
    <property type="evidence" value="ECO:0007669"/>
    <property type="project" value="UniProtKB-SubCell"/>
</dbReference>